<evidence type="ECO:0000313" key="3">
    <source>
        <dbReference type="Proteomes" id="UP000218731"/>
    </source>
</evidence>
<dbReference type="AlphaFoldDB" id="A0A1L7NNT1"/>
<name>A0A1L7NNT1_PSEPU</name>
<sequence length="73" mass="8019">MSPSEQIRDADMKNQENEEVKAAACAKLKKIQQSAGYKSFFNESAIEAFGRVQALERKSLGCASPNFSCDCVI</sequence>
<organism evidence="2 3">
    <name type="scientific">Pseudomonas putida</name>
    <name type="common">Arthrobacter siderocapsulatus</name>
    <dbReference type="NCBI Taxonomy" id="303"/>
    <lineage>
        <taxon>Bacteria</taxon>
        <taxon>Pseudomonadati</taxon>
        <taxon>Pseudomonadota</taxon>
        <taxon>Gammaproteobacteria</taxon>
        <taxon>Pseudomonadales</taxon>
        <taxon>Pseudomonadaceae</taxon>
        <taxon>Pseudomonas</taxon>
    </lineage>
</organism>
<dbReference type="Proteomes" id="UP000218731">
    <property type="component" value="Chromosome 1"/>
</dbReference>
<evidence type="ECO:0000313" key="2">
    <source>
        <dbReference type="EMBL" id="BAW27083.1"/>
    </source>
</evidence>
<geneLocation type="plasmid" evidence="3">
    <name>pkf715a dna</name>
</geneLocation>
<dbReference type="Proteomes" id="UP000218731">
    <property type="component" value="Plasmid pKF715A"/>
</dbReference>
<reference evidence="2 3" key="1">
    <citation type="submission" date="2015-11" db="EMBL/GenBank/DDBJ databases">
        <title>Complete genome sequencing of a biphenyl-degrading bacterium, Pseudomonas putida KF715 (=NBRC110667).</title>
        <authorList>
            <person name="Suenaga H."/>
            <person name="Fujihara N."/>
            <person name="Watanabe T."/>
            <person name="Hirose J."/>
            <person name="Kimura N."/>
            <person name="Yamazoe A."/>
            <person name="Hosoyama A."/>
            <person name="Shimodaira J."/>
            <person name="Furukawa K."/>
        </authorList>
    </citation>
    <scope>NUCLEOTIDE SEQUENCE [LARGE SCALE GENOMIC DNA]</scope>
    <source>
        <strain evidence="2 3">KF715</strain>
        <plasmid evidence="2">pKF715A</plasmid>
        <plasmid evidence="3">Plasmid pkf715a dna</plasmid>
    </source>
</reference>
<protein>
    <submittedName>
        <fullName evidence="2">Uncharacterized protein</fullName>
    </submittedName>
</protein>
<proteinExistence type="predicted"/>
<evidence type="ECO:0000313" key="1">
    <source>
        <dbReference type="EMBL" id="BAW25052.1"/>
    </source>
</evidence>
<keyword evidence="2" id="KW-0614">Plasmid</keyword>
<gene>
    <name evidence="1" type="ORF">KF715C_ch44790</name>
    <name evidence="2" type="ORF">KF715C_pA5780</name>
</gene>
<dbReference type="EMBL" id="AP015030">
    <property type="protein sequence ID" value="BAW27083.1"/>
    <property type="molecule type" value="Genomic_DNA"/>
</dbReference>
<dbReference type="EMBL" id="AP015029">
    <property type="protein sequence ID" value="BAW25052.1"/>
    <property type="molecule type" value="Genomic_DNA"/>
</dbReference>
<geneLocation type="plasmid" evidence="2">
    <name>pKF715A</name>
</geneLocation>
<accession>A0A1L7NNT1</accession>